<gene>
    <name evidence="1" type="ordered locus">Nmul_A2211</name>
    <name evidence="2" type="ORF">SAMN05216403_106119</name>
</gene>
<reference evidence="2 4" key="4">
    <citation type="submission" date="2016-10" db="EMBL/GenBank/DDBJ databases">
        <authorList>
            <person name="de Groot N.N."/>
        </authorList>
    </citation>
    <scope>NUCLEOTIDE SEQUENCE [LARGE SCALE GENOMIC DNA]</scope>
    <source>
        <strain evidence="2 4">Nl13</strain>
    </source>
</reference>
<dbReference type="STRING" id="323848.Nmul_A2211"/>
<dbReference type="InterPro" id="IPR010982">
    <property type="entry name" value="Lambda_DNA-bd_dom_sf"/>
</dbReference>
<dbReference type="OrthoDB" id="7349669at2"/>
<dbReference type="InterPro" id="IPR022452">
    <property type="entry name" value="MqsA"/>
</dbReference>
<dbReference type="EMBL" id="CP000103">
    <property type="protein sequence ID" value="ABB75503.1"/>
    <property type="molecule type" value="Genomic_DNA"/>
</dbReference>
<dbReference type="HOGENOM" id="CLU_115776_1_1_4"/>
<dbReference type="InterPro" id="IPR032758">
    <property type="entry name" value="MqsA/HigA-2"/>
</dbReference>
<reference evidence="1" key="2">
    <citation type="submission" date="2005-08" db="EMBL/GenBank/DDBJ databases">
        <title>Complete sequence of Chromosome 1 of Nitrosospira multiformis ATCC 25196.</title>
        <authorList>
            <consortium name="US DOE Joint Genome Institute"/>
            <person name="Copeland A."/>
            <person name="Lucas S."/>
            <person name="Lapidus A."/>
            <person name="Barry K."/>
            <person name="Detter J.C."/>
            <person name="Glavina T."/>
            <person name="Hammon N."/>
            <person name="Israni S."/>
            <person name="Pitluck S."/>
            <person name="Chain P."/>
            <person name="Malfatti S."/>
            <person name="Shin M."/>
            <person name="Vergez L."/>
            <person name="Schmutz J."/>
            <person name="Larimer F."/>
            <person name="Land M."/>
            <person name="Hauser L."/>
            <person name="Kyrpides N."/>
            <person name="Lykidis A."/>
            <person name="Richardson P."/>
        </authorList>
    </citation>
    <scope>NUCLEOTIDE SEQUENCE</scope>
    <source>
        <strain evidence="1">ATCC 25196</strain>
    </source>
</reference>
<organism evidence="1 3">
    <name type="scientific">Nitrosospira multiformis (strain ATCC 25196 / NCIMB 11849 / C 71)</name>
    <dbReference type="NCBI Taxonomy" id="323848"/>
    <lineage>
        <taxon>Bacteria</taxon>
        <taxon>Pseudomonadati</taxon>
        <taxon>Pseudomonadota</taxon>
        <taxon>Betaproteobacteria</taxon>
        <taxon>Nitrosomonadales</taxon>
        <taxon>Nitrosomonadaceae</taxon>
        <taxon>Nitrosospira</taxon>
    </lineage>
</organism>
<dbReference type="NCBIfam" id="TIGR03831">
    <property type="entry name" value="YgiT_finger"/>
    <property type="match status" value="1"/>
</dbReference>
<dbReference type="eggNOG" id="COG1396">
    <property type="taxonomic scope" value="Bacteria"/>
</dbReference>
<evidence type="ECO:0000313" key="3">
    <source>
        <dbReference type="Proteomes" id="UP000002718"/>
    </source>
</evidence>
<protein>
    <submittedName>
        <fullName evidence="2">HTH-type transcriptional regulator / antitoxin MqsA</fullName>
    </submittedName>
</protein>
<dbReference type="Proteomes" id="UP000002718">
    <property type="component" value="Chromosome"/>
</dbReference>
<dbReference type="Pfam" id="PF15731">
    <property type="entry name" value="MqsA_antitoxin"/>
    <property type="match status" value="1"/>
</dbReference>
<dbReference type="InterPro" id="IPR022453">
    <property type="entry name" value="Znf_MqsA-type"/>
</dbReference>
<dbReference type="Gene3D" id="1.10.260.40">
    <property type="entry name" value="lambda repressor-like DNA-binding domains"/>
    <property type="match status" value="1"/>
</dbReference>
<dbReference type="Proteomes" id="UP000236751">
    <property type="component" value="Unassembled WGS sequence"/>
</dbReference>
<dbReference type="GO" id="GO:0003677">
    <property type="term" value="F:DNA binding"/>
    <property type="evidence" value="ECO:0007669"/>
    <property type="project" value="InterPro"/>
</dbReference>
<dbReference type="Gene3D" id="3.10.20.860">
    <property type="match status" value="1"/>
</dbReference>
<evidence type="ECO:0000313" key="1">
    <source>
        <dbReference type="EMBL" id="ABB75503.1"/>
    </source>
</evidence>
<evidence type="ECO:0000313" key="2">
    <source>
        <dbReference type="EMBL" id="SEF70936.1"/>
    </source>
</evidence>
<dbReference type="EMBL" id="FNVK01000006">
    <property type="protein sequence ID" value="SEF70936.1"/>
    <property type="molecule type" value="Genomic_DNA"/>
</dbReference>
<dbReference type="NCBIfam" id="TIGR03830">
    <property type="entry name" value="CxxCG_CxxCG_HTH"/>
    <property type="match status" value="1"/>
</dbReference>
<proteinExistence type="predicted"/>
<name>Q2Y6W8_NITMU</name>
<evidence type="ECO:0000313" key="4">
    <source>
        <dbReference type="Proteomes" id="UP000236751"/>
    </source>
</evidence>
<reference evidence="3" key="1">
    <citation type="submission" date="2005-08" db="EMBL/GenBank/DDBJ databases">
        <title>Complete sequence of chromosome 1 of Nitrosospira multiformis ATCC 25196.</title>
        <authorList>
            <person name="Copeland A."/>
            <person name="Lucas S."/>
            <person name="Lapidus A."/>
            <person name="Barry K."/>
            <person name="Detter J.C."/>
            <person name="Glavina T."/>
            <person name="Hammon N."/>
            <person name="Israni S."/>
            <person name="Pitluck S."/>
            <person name="Chain P."/>
            <person name="Malfatti S."/>
            <person name="Shin M."/>
            <person name="Vergez L."/>
            <person name="Schmutz J."/>
            <person name="Larimer F."/>
            <person name="Land M."/>
            <person name="Hauser L."/>
            <person name="Kyrpides N."/>
            <person name="Lykidis A."/>
            <person name="Richardson P."/>
        </authorList>
    </citation>
    <scope>NUCLEOTIDE SEQUENCE [LARGE SCALE GENOMIC DNA]</scope>
    <source>
        <strain evidence="3">ATCC 25196 / NCIMB 11849 / C 71</strain>
    </source>
</reference>
<keyword evidence="3" id="KW-1185">Reference proteome</keyword>
<sequence>MECVICWKGELVRDTRDVSFTYKCQKTFIKDIDGEYCTHCGMGYYGPEHAGDELVAGMVEFRKHVDSVLQEQGLFVAKTRQKLGLEQNEADGIFGGINAFSRYESGKVRTPVAVMQLLTLLDRHPELLEEIRQNRYRIGGAQEFREESFGSIGADQNQLRLTVNP</sequence>
<reference evidence="1 3" key="3">
    <citation type="journal article" date="2008" name="Appl. Environ. Microbiol.">
        <title>Complete genome sequence of Nitrosospira multiformis, an ammonia-oxidizing bacterium from the soil environment.</title>
        <authorList>
            <person name="Norton J.M."/>
            <person name="Klotz M.G."/>
            <person name="Stein L.Y."/>
            <person name="Arp D.J."/>
            <person name="Bottomley P.J."/>
            <person name="Chain P.S."/>
            <person name="Hauser L.J."/>
            <person name="Land M.L."/>
            <person name="Larimer F.W."/>
            <person name="Shin M.W."/>
            <person name="Starkenburg S.R."/>
        </authorList>
    </citation>
    <scope>NUCLEOTIDE SEQUENCE [LARGE SCALE GENOMIC DNA]</scope>
    <source>
        <strain evidence="1">ATCC 25196</strain>
        <strain evidence="3">ATCC 25196 / NCIMB 11849 / C 71</strain>
    </source>
</reference>
<accession>Q2Y6W8</accession>
<dbReference type="AlphaFoldDB" id="Q2Y6W8"/>
<dbReference type="KEGG" id="nmu:Nmul_A2211"/>